<reference evidence="9" key="1">
    <citation type="journal article" date="2014" name="Int. J. Syst. Evol. Microbiol.">
        <title>Complete genome sequence of Corynebacterium casei LMG S-19264T (=DSM 44701T), isolated from a smear-ripened cheese.</title>
        <authorList>
            <consortium name="US DOE Joint Genome Institute (JGI-PGF)"/>
            <person name="Walter F."/>
            <person name="Albersmeier A."/>
            <person name="Kalinowski J."/>
            <person name="Ruckert C."/>
        </authorList>
    </citation>
    <scope>NUCLEOTIDE SEQUENCE</scope>
    <source>
        <strain evidence="9">CGMCC 4.7679</strain>
    </source>
</reference>
<evidence type="ECO:0000259" key="7">
    <source>
        <dbReference type="PROSITE" id="PS00623"/>
    </source>
</evidence>
<keyword evidence="10" id="KW-1185">Reference proteome</keyword>
<evidence type="ECO:0000256" key="2">
    <source>
        <dbReference type="ARBA" id="ARBA00010790"/>
    </source>
</evidence>
<dbReference type="Pfam" id="PF05199">
    <property type="entry name" value="GMC_oxred_C"/>
    <property type="match status" value="1"/>
</dbReference>
<dbReference type="GO" id="GO:0016614">
    <property type="term" value="F:oxidoreductase activity, acting on CH-OH group of donors"/>
    <property type="evidence" value="ECO:0007669"/>
    <property type="project" value="InterPro"/>
</dbReference>
<name>A0A8H9INJ5_9PSEU</name>
<feature type="binding site" evidence="5">
    <location>
        <position position="84"/>
    </location>
    <ligand>
        <name>FAD</name>
        <dbReference type="ChEBI" id="CHEBI:57692"/>
    </ligand>
</feature>
<feature type="domain" description="Glucose-methanol-choline oxidoreductase N-terminal" evidence="8">
    <location>
        <begin position="254"/>
        <end position="268"/>
    </location>
</feature>
<evidence type="ECO:0000256" key="3">
    <source>
        <dbReference type="ARBA" id="ARBA00022630"/>
    </source>
</evidence>
<proteinExistence type="inferred from homology"/>
<evidence type="ECO:0000313" key="10">
    <source>
        <dbReference type="Proteomes" id="UP000658656"/>
    </source>
</evidence>
<dbReference type="SUPFAM" id="SSF54373">
    <property type="entry name" value="FAD-linked reductases, C-terminal domain"/>
    <property type="match status" value="1"/>
</dbReference>
<feature type="domain" description="Glucose-methanol-choline oxidoreductase N-terminal" evidence="7">
    <location>
        <begin position="82"/>
        <end position="105"/>
    </location>
</feature>
<dbReference type="SUPFAM" id="SSF51905">
    <property type="entry name" value="FAD/NAD(P)-binding domain"/>
    <property type="match status" value="1"/>
</dbReference>
<dbReference type="InterPro" id="IPR000172">
    <property type="entry name" value="GMC_OxRdtase_N"/>
</dbReference>
<dbReference type="OrthoDB" id="9785276at2"/>
<evidence type="ECO:0000259" key="8">
    <source>
        <dbReference type="PROSITE" id="PS00624"/>
    </source>
</evidence>
<dbReference type="Proteomes" id="UP000658656">
    <property type="component" value="Unassembled WGS sequence"/>
</dbReference>
<comment type="similarity">
    <text evidence="2 6">Belongs to the GMC oxidoreductase family.</text>
</comment>
<organism evidence="9 10">
    <name type="scientific">Amycolatopsis bartoniae</name>
    <dbReference type="NCBI Taxonomy" id="941986"/>
    <lineage>
        <taxon>Bacteria</taxon>
        <taxon>Bacillati</taxon>
        <taxon>Actinomycetota</taxon>
        <taxon>Actinomycetes</taxon>
        <taxon>Pseudonocardiales</taxon>
        <taxon>Pseudonocardiaceae</taxon>
        <taxon>Amycolatopsis</taxon>
    </lineage>
</organism>
<dbReference type="PANTHER" id="PTHR11552">
    <property type="entry name" value="GLUCOSE-METHANOL-CHOLINE GMC OXIDOREDUCTASE"/>
    <property type="match status" value="1"/>
</dbReference>
<comment type="caution">
    <text evidence="9">The sequence shown here is derived from an EMBL/GenBank/DDBJ whole genome shotgun (WGS) entry which is preliminary data.</text>
</comment>
<dbReference type="EMBL" id="BNAV01000001">
    <property type="protein sequence ID" value="GHF36106.1"/>
    <property type="molecule type" value="Genomic_DNA"/>
</dbReference>
<dbReference type="Pfam" id="PF00732">
    <property type="entry name" value="GMC_oxred_N"/>
    <property type="match status" value="1"/>
</dbReference>
<evidence type="ECO:0000313" key="9">
    <source>
        <dbReference type="EMBL" id="GHF36106.1"/>
    </source>
</evidence>
<gene>
    <name evidence="9" type="ORF">GCM10017566_06430</name>
</gene>
<dbReference type="GO" id="GO:0050660">
    <property type="term" value="F:flavin adenine dinucleotide binding"/>
    <property type="evidence" value="ECO:0007669"/>
    <property type="project" value="InterPro"/>
</dbReference>
<dbReference type="Gene3D" id="3.50.50.60">
    <property type="entry name" value="FAD/NAD(P)-binding domain"/>
    <property type="match status" value="1"/>
</dbReference>
<dbReference type="InterPro" id="IPR012132">
    <property type="entry name" value="GMC_OxRdtase"/>
</dbReference>
<dbReference type="PROSITE" id="PS00624">
    <property type="entry name" value="GMC_OXRED_2"/>
    <property type="match status" value="1"/>
</dbReference>
<feature type="binding site" evidence="5">
    <location>
        <position position="219"/>
    </location>
    <ligand>
        <name>FAD</name>
        <dbReference type="ChEBI" id="CHEBI:57692"/>
    </ligand>
</feature>
<reference evidence="9" key="2">
    <citation type="submission" date="2020-09" db="EMBL/GenBank/DDBJ databases">
        <authorList>
            <person name="Sun Q."/>
            <person name="Zhou Y."/>
        </authorList>
    </citation>
    <scope>NUCLEOTIDE SEQUENCE</scope>
    <source>
        <strain evidence="9">CGMCC 4.7679</strain>
    </source>
</reference>
<dbReference type="Gene3D" id="3.30.560.10">
    <property type="entry name" value="Glucose Oxidase, domain 3"/>
    <property type="match status" value="1"/>
</dbReference>
<keyword evidence="3 6" id="KW-0285">Flavoprotein</keyword>
<dbReference type="PROSITE" id="PS00623">
    <property type="entry name" value="GMC_OXRED_1"/>
    <property type="match status" value="1"/>
</dbReference>
<dbReference type="InterPro" id="IPR007867">
    <property type="entry name" value="GMC_OxRtase_C"/>
</dbReference>
<comment type="cofactor">
    <cofactor evidence="1 5">
        <name>FAD</name>
        <dbReference type="ChEBI" id="CHEBI:57692"/>
    </cofactor>
</comment>
<dbReference type="PANTHER" id="PTHR11552:SF147">
    <property type="entry name" value="CHOLINE DEHYDROGENASE, MITOCHONDRIAL"/>
    <property type="match status" value="1"/>
</dbReference>
<dbReference type="InterPro" id="IPR036188">
    <property type="entry name" value="FAD/NAD-bd_sf"/>
</dbReference>
<sequence>MTVHQEWDYIVVGAGSAGCVLADRLSESPGNRVLVLEAGGSDLHPMVQLPVGLYRMPRGLDWNYSAEPDASLGGRTDKWAAGKVLGGSSSVNGMIWVRGDPADFDEWEKLGATGWGYADVLPYFRRAETYRGGSDRFRGGTGPQHVAPVGVRHPLNDAFLMAATQAGLPFNPDYNGERQIGAARTQVSQRRGLRWSTARGHLARARRRRNCTVWTHAQVLRVLVEGGRAAGVEVRRGNTVTQVRCAGEVVLSAGAIASPRLLMLSGIGPADHLREHGVPVLADVPGVGRNLQEHACAPMSFEVNVPSLNQELHAWGFVRHGLDFVLRGQGGATATAAQAMLFGTFSPESTRTDFEVMFAPFGFEHGKAKRKKGDGHDVHAMQLAKNAVGRALLCPVHPHGRGSITLRSADPLAPPRIDRPMYGDPRDLQAMVEVFRFMRRVTAAPAFRKYLRAEVSPGPSAQSDEELAEVIKRTSYGGQHAAGTCRMGSGPEAVVDPGLKVTGVDGLRVADASVMPTLPSGNTNAATIMIGEKAADHVLTSAR</sequence>
<dbReference type="AlphaFoldDB" id="A0A8H9INJ5"/>
<protein>
    <submittedName>
        <fullName evidence="9">Choline dehydrogenase</fullName>
    </submittedName>
</protein>
<dbReference type="RefSeq" id="WP_145934852.1">
    <property type="nucleotide sequence ID" value="NZ_BNAV01000001.1"/>
</dbReference>
<accession>A0A8H9INJ5</accession>
<keyword evidence="4 5" id="KW-0274">FAD</keyword>
<evidence type="ECO:0000256" key="4">
    <source>
        <dbReference type="ARBA" id="ARBA00022827"/>
    </source>
</evidence>
<dbReference type="PIRSF" id="PIRSF000137">
    <property type="entry name" value="Alcohol_oxidase"/>
    <property type="match status" value="1"/>
</dbReference>
<evidence type="ECO:0000256" key="6">
    <source>
        <dbReference type="RuleBase" id="RU003968"/>
    </source>
</evidence>
<evidence type="ECO:0000256" key="1">
    <source>
        <dbReference type="ARBA" id="ARBA00001974"/>
    </source>
</evidence>
<evidence type="ECO:0000256" key="5">
    <source>
        <dbReference type="PIRSR" id="PIRSR000137-2"/>
    </source>
</evidence>